<name>A0AAW5C5U6_9FIRM</name>
<dbReference type="EMBL" id="JAKNGE010000063">
    <property type="protein sequence ID" value="MCG4749395.1"/>
    <property type="molecule type" value="Genomic_DNA"/>
</dbReference>
<dbReference type="PANTHER" id="PTHR33408:SF2">
    <property type="entry name" value="TRANSPOSASE DDE DOMAIN-CONTAINING PROTEIN"/>
    <property type="match status" value="1"/>
</dbReference>
<gene>
    <name evidence="2" type="ORF">L0N08_28730</name>
</gene>
<dbReference type="InterPro" id="IPR025668">
    <property type="entry name" value="Tnp_DDE_dom"/>
</dbReference>
<comment type="caution">
    <text evidence="2">The sequence shown here is derived from an EMBL/GenBank/DDBJ whole genome shotgun (WGS) entry which is preliminary data.</text>
</comment>
<dbReference type="PANTHER" id="PTHR33408">
    <property type="entry name" value="TRANSPOSASE"/>
    <property type="match status" value="1"/>
</dbReference>
<sequence>MHMKDDHMRNAHLKPGYNVQIGVDSEYIVVVDILQDWNDVWTLVPFLKRMKEKLGFNYPGVTVDSGYESEEGYCYLREEGEKPYIKPQTYEKWKKRSFKQDISKRENMTYNQVSDTYICYAGKELRVLCLKKQRSKSGYESEVTVYECEDCAGCPYKDKCTKANKHLYVSKSFLEKREESYRNIQSEKGIKYRTNRSIQVEGAFGVFKNDYGFQRFLLRGKKKVKLEILLLSMGYNLNKLYKKIQNERAGSYLFALKASA</sequence>
<dbReference type="AlphaFoldDB" id="A0AAW5C5U6"/>
<dbReference type="Pfam" id="PF13751">
    <property type="entry name" value="DDE_Tnp_1_6"/>
    <property type="match status" value="1"/>
</dbReference>
<proteinExistence type="predicted"/>
<evidence type="ECO:0000313" key="3">
    <source>
        <dbReference type="Proteomes" id="UP001299608"/>
    </source>
</evidence>
<evidence type="ECO:0000313" key="2">
    <source>
        <dbReference type="EMBL" id="MCG4749395.1"/>
    </source>
</evidence>
<accession>A0AAW5C5U6</accession>
<organism evidence="2 3">
    <name type="scientific">Enterocloster aldenensis</name>
    <dbReference type="NCBI Taxonomy" id="358742"/>
    <lineage>
        <taxon>Bacteria</taxon>
        <taxon>Bacillati</taxon>
        <taxon>Bacillota</taxon>
        <taxon>Clostridia</taxon>
        <taxon>Lachnospirales</taxon>
        <taxon>Lachnospiraceae</taxon>
        <taxon>Enterocloster</taxon>
    </lineage>
</organism>
<feature type="domain" description="Transposase DDE" evidence="1">
    <location>
        <begin position="118"/>
        <end position="240"/>
    </location>
</feature>
<protein>
    <submittedName>
        <fullName evidence="2">Transposase</fullName>
    </submittedName>
</protein>
<reference evidence="2" key="1">
    <citation type="submission" date="2022-01" db="EMBL/GenBank/DDBJ databases">
        <title>Collection of gut derived symbiotic bacterial strains cultured from healthy donors.</title>
        <authorList>
            <person name="Lin H."/>
            <person name="Kohout C."/>
            <person name="Waligurski E."/>
            <person name="Pamer E.G."/>
        </authorList>
    </citation>
    <scope>NUCLEOTIDE SEQUENCE</scope>
    <source>
        <strain evidence="2">DFI.6.55</strain>
    </source>
</reference>
<evidence type="ECO:0000259" key="1">
    <source>
        <dbReference type="Pfam" id="PF13751"/>
    </source>
</evidence>
<dbReference type="Proteomes" id="UP001299608">
    <property type="component" value="Unassembled WGS sequence"/>
</dbReference>